<keyword evidence="2" id="KW-0090">Biological rhythms</keyword>
<proteinExistence type="inferred from homology"/>
<name>A0A9P0D2N5_9CUCU</name>
<reference evidence="4" key="1">
    <citation type="submission" date="2022-01" db="EMBL/GenBank/DDBJ databases">
        <authorList>
            <person name="King R."/>
        </authorList>
    </citation>
    <scope>NUCLEOTIDE SEQUENCE</scope>
</reference>
<dbReference type="GO" id="GO:0005615">
    <property type="term" value="C:extracellular space"/>
    <property type="evidence" value="ECO:0007669"/>
    <property type="project" value="TreeGrafter"/>
</dbReference>
<dbReference type="InterPro" id="IPR010562">
    <property type="entry name" value="Haemolymph_juvenile_hormone-bd"/>
</dbReference>
<evidence type="ECO:0000256" key="1">
    <source>
        <dbReference type="ARBA" id="ARBA00022729"/>
    </source>
</evidence>
<dbReference type="PANTHER" id="PTHR11008:SF32">
    <property type="entry name" value="CIRCADIAN CLOCK-CONTROLLED PROTEIN DAYWAKE-RELATED"/>
    <property type="match status" value="1"/>
</dbReference>
<protein>
    <submittedName>
        <fullName evidence="4">Uncharacterized protein</fullName>
    </submittedName>
</protein>
<evidence type="ECO:0000256" key="3">
    <source>
        <dbReference type="ARBA" id="ARBA00060902"/>
    </source>
</evidence>
<dbReference type="Gene3D" id="3.15.10.30">
    <property type="entry name" value="Haemolymph juvenile hormone binding protein"/>
    <property type="match status" value="1"/>
</dbReference>
<organism evidence="4 5">
    <name type="scientific">Psylliodes chrysocephalus</name>
    <dbReference type="NCBI Taxonomy" id="3402493"/>
    <lineage>
        <taxon>Eukaryota</taxon>
        <taxon>Metazoa</taxon>
        <taxon>Ecdysozoa</taxon>
        <taxon>Arthropoda</taxon>
        <taxon>Hexapoda</taxon>
        <taxon>Insecta</taxon>
        <taxon>Pterygota</taxon>
        <taxon>Neoptera</taxon>
        <taxon>Endopterygota</taxon>
        <taxon>Coleoptera</taxon>
        <taxon>Polyphaga</taxon>
        <taxon>Cucujiformia</taxon>
        <taxon>Chrysomeloidea</taxon>
        <taxon>Chrysomelidae</taxon>
        <taxon>Galerucinae</taxon>
        <taxon>Alticini</taxon>
        <taxon>Psylliodes</taxon>
    </lineage>
</organism>
<dbReference type="InterPro" id="IPR038606">
    <property type="entry name" value="To_sf"/>
</dbReference>
<dbReference type="OrthoDB" id="8182977at2759"/>
<comment type="similarity">
    <text evidence="3">Belongs to the TO family.</text>
</comment>
<dbReference type="AlphaFoldDB" id="A0A9P0D2N5"/>
<dbReference type="SMART" id="SM00700">
    <property type="entry name" value="JHBP"/>
    <property type="match status" value="1"/>
</dbReference>
<evidence type="ECO:0000313" key="4">
    <source>
        <dbReference type="EMBL" id="CAH1110215.1"/>
    </source>
</evidence>
<accession>A0A9P0D2N5</accession>
<dbReference type="PANTHER" id="PTHR11008">
    <property type="entry name" value="PROTEIN TAKEOUT-LIKE PROTEIN"/>
    <property type="match status" value="1"/>
</dbReference>
<keyword evidence="1" id="KW-0732">Signal</keyword>
<keyword evidence="5" id="KW-1185">Reference proteome</keyword>
<dbReference type="FunFam" id="3.15.10.30:FF:000001">
    <property type="entry name" value="Takeout-like protein 1"/>
    <property type="match status" value="1"/>
</dbReference>
<dbReference type="GO" id="GO:0007623">
    <property type="term" value="P:circadian rhythm"/>
    <property type="evidence" value="ECO:0007669"/>
    <property type="project" value="UniProtKB-ARBA"/>
</dbReference>
<evidence type="ECO:0000256" key="2">
    <source>
        <dbReference type="ARBA" id="ARBA00023108"/>
    </source>
</evidence>
<gene>
    <name evidence="4" type="ORF">PSYICH_LOCUS9864</name>
</gene>
<dbReference type="EMBL" id="OV651816">
    <property type="protein sequence ID" value="CAH1110215.1"/>
    <property type="molecule type" value="Genomic_DNA"/>
</dbReference>
<dbReference type="Proteomes" id="UP001153636">
    <property type="component" value="Chromosome 4"/>
</dbReference>
<evidence type="ECO:0000313" key="5">
    <source>
        <dbReference type="Proteomes" id="UP001153636"/>
    </source>
</evidence>
<sequence length="246" mass="28372">MKRYYFLFCISIGLGYKLPEGISLCHRSQPDFTQCVAKNMRGGILAFKSGNKEMGVPVLDPYFIEKLEIKPPASGKTVAIHITFNNVYVYGMTTFEIEHLEIDIDKGCSWTAEFLTPVIRVQADYQIEGQLMVFTLNAHGKSNVTQNNLRDQHKMWCEKYQKNGKTHVRITKYTMDMQPENNIFEFTNLFPADKAIEDKILKTINENNLSIFNELKDGFEQIFSMIYLQTSNKVLSKIPLDELFLP</sequence>
<dbReference type="Pfam" id="PF06585">
    <property type="entry name" value="JHBP"/>
    <property type="match status" value="1"/>
</dbReference>